<keyword evidence="5 16" id="KW-0963">Cytoplasm</keyword>
<dbReference type="InterPro" id="IPR016169">
    <property type="entry name" value="FAD-bd_PCMH_sub2"/>
</dbReference>
<dbReference type="PROSITE" id="PS51387">
    <property type="entry name" value="FAD_PCMH"/>
    <property type="match status" value="1"/>
</dbReference>
<dbReference type="NCBIfam" id="NF010480">
    <property type="entry name" value="PRK13905.1"/>
    <property type="match status" value="1"/>
</dbReference>
<evidence type="ECO:0000256" key="1">
    <source>
        <dbReference type="ARBA" id="ARBA00001974"/>
    </source>
</evidence>
<dbReference type="PANTHER" id="PTHR21071:SF4">
    <property type="entry name" value="UDP-N-ACETYLENOLPYRUVOYLGLUCOSAMINE REDUCTASE"/>
    <property type="match status" value="1"/>
</dbReference>
<dbReference type="HAMAP" id="MF_00037">
    <property type="entry name" value="MurB"/>
    <property type="match status" value="1"/>
</dbReference>
<accession>A0A7C6A8X2</accession>
<comment type="cofactor">
    <cofactor evidence="1 16">
        <name>FAD</name>
        <dbReference type="ChEBI" id="CHEBI:57692"/>
    </cofactor>
</comment>
<keyword evidence="10 16" id="KW-0133">Cell shape</keyword>
<evidence type="ECO:0000256" key="6">
    <source>
        <dbReference type="ARBA" id="ARBA00022618"/>
    </source>
</evidence>
<dbReference type="GO" id="GO:0051301">
    <property type="term" value="P:cell division"/>
    <property type="evidence" value="ECO:0007669"/>
    <property type="project" value="UniProtKB-KW"/>
</dbReference>
<comment type="caution">
    <text evidence="18">The sequence shown here is derived from an EMBL/GenBank/DDBJ whole genome shotgun (WGS) entry which is preliminary data.</text>
</comment>
<comment type="pathway">
    <text evidence="4 16">Cell wall biogenesis; peptidoglycan biosynthesis.</text>
</comment>
<evidence type="ECO:0000256" key="7">
    <source>
        <dbReference type="ARBA" id="ARBA00022630"/>
    </source>
</evidence>
<keyword evidence="7 16" id="KW-0285">Flavoprotein</keyword>
<evidence type="ECO:0000256" key="2">
    <source>
        <dbReference type="ARBA" id="ARBA00003921"/>
    </source>
</evidence>
<reference evidence="18" key="1">
    <citation type="journal article" date="2020" name="mSystems">
        <title>Genome- and Community-Level Interaction Insights into Carbon Utilization and Element Cycling Functions of Hydrothermarchaeota in Hydrothermal Sediment.</title>
        <authorList>
            <person name="Zhou Z."/>
            <person name="Liu Y."/>
            <person name="Xu W."/>
            <person name="Pan J."/>
            <person name="Luo Z.H."/>
            <person name="Li M."/>
        </authorList>
    </citation>
    <scope>NUCLEOTIDE SEQUENCE [LARGE SCALE GENOMIC DNA]</scope>
    <source>
        <strain evidence="18">SpSt-876</strain>
    </source>
</reference>
<evidence type="ECO:0000256" key="5">
    <source>
        <dbReference type="ARBA" id="ARBA00022490"/>
    </source>
</evidence>
<dbReference type="Gene3D" id="3.30.465.10">
    <property type="match status" value="1"/>
</dbReference>
<dbReference type="InterPro" id="IPR016166">
    <property type="entry name" value="FAD-bd_PCMH"/>
</dbReference>
<evidence type="ECO:0000256" key="12">
    <source>
        <dbReference type="ARBA" id="ARBA00023002"/>
    </source>
</evidence>
<evidence type="ECO:0000313" key="18">
    <source>
        <dbReference type="EMBL" id="HHS52071.1"/>
    </source>
</evidence>
<feature type="domain" description="FAD-binding PCMH-type" evidence="17">
    <location>
        <begin position="24"/>
        <end position="188"/>
    </location>
</feature>
<keyword evidence="6 16" id="KW-0132">Cell division</keyword>
<dbReference type="GO" id="GO:0008762">
    <property type="term" value="F:UDP-N-acetylmuramate dehydrogenase activity"/>
    <property type="evidence" value="ECO:0007669"/>
    <property type="project" value="UniProtKB-UniRule"/>
</dbReference>
<feature type="active site" description="Proton donor" evidence="16">
    <location>
        <position position="219"/>
    </location>
</feature>
<dbReference type="UniPathway" id="UPA00219"/>
<dbReference type="InterPro" id="IPR006094">
    <property type="entry name" value="Oxid_FAD_bind_N"/>
</dbReference>
<organism evidence="18">
    <name type="scientific">candidate division WOR-3 bacterium</name>
    <dbReference type="NCBI Taxonomy" id="2052148"/>
    <lineage>
        <taxon>Bacteria</taxon>
        <taxon>Bacteria division WOR-3</taxon>
    </lineage>
</organism>
<dbReference type="SUPFAM" id="SSF56176">
    <property type="entry name" value="FAD-binding/transporter-associated domain-like"/>
    <property type="match status" value="1"/>
</dbReference>
<dbReference type="GO" id="GO:0008360">
    <property type="term" value="P:regulation of cell shape"/>
    <property type="evidence" value="ECO:0007669"/>
    <property type="project" value="UniProtKB-KW"/>
</dbReference>
<dbReference type="SUPFAM" id="SSF56194">
    <property type="entry name" value="Uridine diphospho-N-Acetylenolpyruvylglucosamine reductase, MurB, C-terminal domain"/>
    <property type="match status" value="1"/>
</dbReference>
<comment type="function">
    <text evidence="2 16">Cell wall formation.</text>
</comment>
<keyword evidence="9 16" id="KW-0521">NADP</keyword>
<dbReference type="InterPro" id="IPR036635">
    <property type="entry name" value="MurB_C_sf"/>
</dbReference>
<comment type="similarity">
    <text evidence="16">Belongs to the MurB family.</text>
</comment>
<keyword evidence="11 16" id="KW-0573">Peptidoglycan synthesis</keyword>
<evidence type="ECO:0000256" key="11">
    <source>
        <dbReference type="ARBA" id="ARBA00022984"/>
    </source>
</evidence>
<dbReference type="EC" id="1.3.1.98" evidence="16"/>
<evidence type="ECO:0000259" key="17">
    <source>
        <dbReference type="PROSITE" id="PS51387"/>
    </source>
</evidence>
<evidence type="ECO:0000256" key="14">
    <source>
        <dbReference type="ARBA" id="ARBA00023316"/>
    </source>
</evidence>
<dbReference type="GO" id="GO:0071949">
    <property type="term" value="F:FAD binding"/>
    <property type="evidence" value="ECO:0007669"/>
    <property type="project" value="InterPro"/>
</dbReference>
<dbReference type="Pfam" id="PF02873">
    <property type="entry name" value="MurB_C"/>
    <property type="match status" value="1"/>
</dbReference>
<comment type="subcellular location">
    <subcellularLocation>
        <location evidence="3 16">Cytoplasm</location>
    </subcellularLocation>
</comment>
<keyword evidence="14 16" id="KW-0961">Cell wall biogenesis/degradation</keyword>
<dbReference type="GO" id="GO:0005829">
    <property type="term" value="C:cytosol"/>
    <property type="evidence" value="ECO:0007669"/>
    <property type="project" value="TreeGrafter"/>
</dbReference>
<keyword evidence="12 16" id="KW-0560">Oxidoreductase</keyword>
<feature type="active site" evidence="16">
    <location>
        <position position="168"/>
    </location>
</feature>
<dbReference type="GO" id="GO:0071555">
    <property type="term" value="P:cell wall organization"/>
    <property type="evidence" value="ECO:0007669"/>
    <property type="project" value="UniProtKB-KW"/>
</dbReference>
<dbReference type="InterPro" id="IPR003170">
    <property type="entry name" value="MurB"/>
</dbReference>
<dbReference type="Pfam" id="PF01565">
    <property type="entry name" value="FAD_binding_4"/>
    <property type="match status" value="1"/>
</dbReference>
<dbReference type="InterPro" id="IPR011601">
    <property type="entry name" value="MurB_C"/>
</dbReference>
<proteinExistence type="inferred from homology"/>
<keyword evidence="8 16" id="KW-0274">FAD</keyword>
<evidence type="ECO:0000256" key="4">
    <source>
        <dbReference type="ARBA" id="ARBA00004752"/>
    </source>
</evidence>
<name>A0A7C6A8X2_UNCW3</name>
<dbReference type="Gene3D" id="3.30.43.10">
    <property type="entry name" value="Uridine Diphospho-n-acetylenolpyruvylglucosamine Reductase, domain 2"/>
    <property type="match status" value="1"/>
</dbReference>
<dbReference type="InterPro" id="IPR016167">
    <property type="entry name" value="FAD-bd_PCMH_sub1"/>
</dbReference>
<evidence type="ECO:0000256" key="8">
    <source>
        <dbReference type="ARBA" id="ARBA00022827"/>
    </source>
</evidence>
<dbReference type="GO" id="GO:0009252">
    <property type="term" value="P:peptidoglycan biosynthetic process"/>
    <property type="evidence" value="ECO:0007669"/>
    <property type="project" value="UniProtKB-UniRule"/>
</dbReference>
<keyword evidence="13 16" id="KW-0131">Cell cycle</keyword>
<sequence length="328" mass="36029">MMKPIAECDNLKTKEPLSRHTTFRIGGKAQYFAIAKDLANLKAIIKFAQENCLPYLVIGAGSNLLISDQGFCGVVIKLGEGFTKIEVCDDKLICGAGVKLNDLVKTAVNNNLSGACFLYGIPGTVGGAIKNNAGAFNHSISEIIESVQGISKNSEFRIPNSELRFGYRKSQLPKDFIITQAVIGLRRILPNKCTELKVELKRIGQVRKETQPWGASAGSVFKNPKGNFAGKLLDEAGLKGVSVGDAYVSNKHANFIINRGCAKFNDVLELIQIMKMRVETKTGIILEEEIEIIPYKGACPFESPKIRPWADKIRLSRGDEGFPLIRRR</sequence>
<protein>
    <recommendedName>
        <fullName evidence="16">UDP-N-acetylenolpyruvoylglucosamine reductase</fullName>
        <ecNumber evidence="16">1.3.1.98</ecNumber>
    </recommendedName>
    <alternativeName>
        <fullName evidence="16">UDP-N-acetylmuramate dehydrogenase</fullName>
    </alternativeName>
</protein>
<dbReference type="InterPro" id="IPR036318">
    <property type="entry name" value="FAD-bd_PCMH-like_sf"/>
</dbReference>
<dbReference type="Gene3D" id="3.90.78.10">
    <property type="entry name" value="UDP-N-acetylenolpyruvoylglucosamine reductase, C-terminal domain"/>
    <property type="match status" value="1"/>
</dbReference>
<evidence type="ECO:0000256" key="10">
    <source>
        <dbReference type="ARBA" id="ARBA00022960"/>
    </source>
</evidence>
<feature type="active site" evidence="16">
    <location>
        <position position="289"/>
    </location>
</feature>
<evidence type="ECO:0000256" key="13">
    <source>
        <dbReference type="ARBA" id="ARBA00023306"/>
    </source>
</evidence>
<dbReference type="NCBIfam" id="TIGR00179">
    <property type="entry name" value="murB"/>
    <property type="match status" value="1"/>
</dbReference>
<evidence type="ECO:0000256" key="16">
    <source>
        <dbReference type="HAMAP-Rule" id="MF_00037"/>
    </source>
</evidence>
<evidence type="ECO:0000256" key="15">
    <source>
        <dbReference type="ARBA" id="ARBA00048914"/>
    </source>
</evidence>
<evidence type="ECO:0000256" key="3">
    <source>
        <dbReference type="ARBA" id="ARBA00004496"/>
    </source>
</evidence>
<dbReference type="AlphaFoldDB" id="A0A7C6A8X2"/>
<comment type="catalytic activity">
    <reaction evidence="15 16">
        <text>UDP-N-acetyl-alpha-D-muramate + NADP(+) = UDP-N-acetyl-3-O-(1-carboxyvinyl)-alpha-D-glucosamine + NADPH + H(+)</text>
        <dbReference type="Rhea" id="RHEA:12248"/>
        <dbReference type="ChEBI" id="CHEBI:15378"/>
        <dbReference type="ChEBI" id="CHEBI:57783"/>
        <dbReference type="ChEBI" id="CHEBI:58349"/>
        <dbReference type="ChEBI" id="CHEBI:68483"/>
        <dbReference type="ChEBI" id="CHEBI:70757"/>
        <dbReference type="EC" id="1.3.1.98"/>
    </reaction>
</comment>
<dbReference type="PANTHER" id="PTHR21071">
    <property type="entry name" value="UDP-N-ACETYLENOLPYRUVOYLGLUCOSAMINE REDUCTASE"/>
    <property type="match status" value="1"/>
</dbReference>
<gene>
    <name evidence="16 18" type="primary">murB</name>
    <name evidence="18" type="ORF">ENW73_04295</name>
</gene>
<dbReference type="EMBL" id="DTLI01000112">
    <property type="protein sequence ID" value="HHS52071.1"/>
    <property type="molecule type" value="Genomic_DNA"/>
</dbReference>
<evidence type="ECO:0000256" key="9">
    <source>
        <dbReference type="ARBA" id="ARBA00022857"/>
    </source>
</evidence>